<dbReference type="SMART" id="SM00646">
    <property type="entry name" value="Ami_3"/>
    <property type="match status" value="1"/>
</dbReference>
<dbReference type="InterPro" id="IPR021731">
    <property type="entry name" value="AMIN_dom"/>
</dbReference>
<dbReference type="InterPro" id="IPR050695">
    <property type="entry name" value="N-acetylmuramoyl_amidase_3"/>
</dbReference>
<comment type="caution">
    <text evidence="6">The sequence shown here is derived from an EMBL/GenBank/DDBJ whole genome shotgun (WGS) entry which is preliminary data.</text>
</comment>
<evidence type="ECO:0000313" key="6">
    <source>
        <dbReference type="EMBL" id="MZR30362.1"/>
    </source>
</evidence>
<dbReference type="Gene3D" id="2.60.40.3500">
    <property type="match status" value="1"/>
</dbReference>
<organism evidence="6 7">
    <name type="scientific">Sneathiella litorea</name>
    <dbReference type="NCBI Taxonomy" id="2606216"/>
    <lineage>
        <taxon>Bacteria</taxon>
        <taxon>Pseudomonadati</taxon>
        <taxon>Pseudomonadota</taxon>
        <taxon>Alphaproteobacteria</taxon>
        <taxon>Sneathiellales</taxon>
        <taxon>Sneathiellaceae</taxon>
        <taxon>Sneathiella</taxon>
    </lineage>
</organism>
<dbReference type="SUPFAM" id="SSF53187">
    <property type="entry name" value="Zn-dependent exopeptidases"/>
    <property type="match status" value="1"/>
</dbReference>
<dbReference type="GO" id="GO:0030288">
    <property type="term" value="C:outer membrane-bounded periplasmic space"/>
    <property type="evidence" value="ECO:0007669"/>
    <property type="project" value="TreeGrafter"/>
</dbReference>
<dbReference type="PANTHER" id="PTHR30404:SF0">
    <property type="entry name" value="N-ACETYLMURAMOYL-L-ALANINE AMIDASE AMIC"/>
    <property type="match status" value="1"/>
</dbReference>
<protein>
    <recommendedName>
        <fullName evidence="2">N-acetylmuramoyl-L-alanine amidase</fullName>
        <ecNumber evidence="2">3.5.1.28</ecNumber>
    </recommendedName>
</protein>
<dbReference type="EMBL" id="WTUW01000002">
    <property type="protein sequence ID" value="MZR30362.1"/>
    <property type="molecule type" value="Genomic_DNA"/>
</dbReference>
<evidence type="ECO:0000256" key="2">
    <source>
        <dbReference type="ARBA" id="ARBA00011901"/>
    </source>
</evidence>
<dbReference type="AlphaFoldDB" id="A0A6L8W759"/>
<reference evidence="6 7" key="1">
    <citation type="submission" date="2019-12" db="EMBL/GenBank/DDBJ databases">
        <title>Snethiella sp. nov. sp. isolated from sea sand.</title>
        <authorList>
            <person name="Kim J."/>
            <person name="Jeong S.E."/>
            <person name="Jung H.S."/>
            <person name="Jeon C.O."/>
        </authorList>
    </citation>
    <scope>NUCLEOTIDE SEQUENCE [LARGE SCALE GENOMIC DNA]</scope>
    <source>
        <strain evidence="6 7">DP05</strain>
    </source>
</reference>
<dbReference type="Gene3D" id="3.40.630.40">
    <property type="entry name" value="Zn-dependent exopeptidases"/>
    <property type="match status" value="1"/>
</dbReference>
<dbReference type="FunFam" id="3.40.630.40:FF:000005">
    <property type="entry name" value="N-acetylmuramoyl-L-alanine amidase (AmiA)"/>
    <property type="match status" value="1"/>
</dbReference>
<dbReference type="CDD" id="cd02696">
    <property type="entry name" value="MurNAc-LAA"/>
    <property type="match status" value="1"/>
</dbReference>
<dbReference type="PANTHER" id="PTHR30404">
    <property type="entry name" value="N-ACETYLMURAMOYL-L-ALANINE AMIDASE"/>
    <property type="match status" value="1"/>
</dbReference>
<dbReference type="Pfam" id="PF01520">
    <property type="entry name" value="Amidase_3"/>
    <property type="match status" value="1"/>
</dbReference>
<comment type="catalytic activity">
    <reaction evidence="1">
        <text>Hydrolyzes the link between N-acetylmuramoyl residues and L-amino acid residues in certain cell-wall glycopeptides.</text>
        <dbReference type="EC" id="3.5.1.28"/>
    </reaction>
</comment>
<dbReference type="GO" id="GO:0008745">
    <property type="term" value="F:N-acetylmuramoyl-L-alanine amidase activity"/>
    <property type="evidence" value="ECO:0007669"/>
    <property type="project" value="UniProtKB-EC"/>
</dbReference>
<proteinExistence type="predicted"/>
<sequence>MDMVNRFFRSAVMVCLLVAGGYLSVPAVAAATIDVSSARLGQHTDKTRFVMEMSAAPDYNVFLLADPYRIVIDLPELNWLADENSGRKKGLVENYRFGLFKKDTSRVVLDVDGPVKVLRTVVLPPSSGKPYRFFIDIQKTDDASFRRELATRREEQKNTQVAILAPEPPANNRKYTVVIDAGHGGIDPGAIGKSGVYEKKITLGVSKRIQSILAKDKKYNVIMTRDDDTFLSLRERVSIGRHASADLFVSIHADSISRPDFRGATVYTLSENASDDEAAELAKSENKSDLIAGVDMSVQDDTVQGILIDLAQRETMNFSVKFAEMIIPEIAKSGMKTRGRSHRFAGFRVLKAPDVPSVLVELGYLSNYDDEKILKSGNGQQRLAQAIVNAIDRYFETVDP</sequence>
<feature type="chain" id="PRO_5026829288" description="N-acetylmuramoyl-L-alanine amidase" evidence="4">
    <location>
        <begin position="30"/>
        <end position="400"/>
    </location>
</feature>
<accession>A0A6L8W759</accession>
<dbReference type="InterPro" id="IPR002508">
    <property type="entry name" value="MurNAc-LAA_cat"/>
</dbReference>
<keyword evidence="4" id="KW-0732">Signal</keyword>
<feature type="domain" description="MurNAc-LAA" evidence="5">
    <location>
        <begin position="237"/>
        <end position="392"/>
    </location>
</feature>
<dbReference type="EC" id="3.5.1.28" evidence="2"/>
<evidence type="ECO:0000256" key="4">
    <source>
        <dbReference type="SAM" id="SignalP"/>
    </source>
</evidence>
<dbReference type="GO" id="GO:0009253">
    <property type="term" value="P:peptidoglycan catabolic process"/>
    <property type="evidence" value="ECO:0007669"/>
    <property type="project" value="InterPro"/>
</dbReference>
<keyword evidence="3" id="KW-0378">Hydrolase</keyword>
<dbReference type="Pfam" id="PF11741">
    <property type="entry name" value="AMIN"/>
    <property type="match status" value="1"/>
</dbReference>
<name>A0A6L8W759_9PROT</name>
<evidence type="ECO:0000259" key="5">
    <source>
        <dbReference type="SMART" id="SM00646"/>
    </source>
</evidence>
<evidence type="ECO:0000256" key="3">
    <source>
        <dbReference type="ARBA" id="ARBA00022801"/>
    </source>
</evidence>
<gene>
    <name evidence="6" type="ORF">GQE98_06895</name>
</gene>
<keyword evidence="7" id="KW-1185">Reference proteome</keyword>
<feature type="signal peptide" evidence="4">
    <location>
        <begin position="1"/>
        <end position="29"/>
    </location>
</feature>
<evidence type="ECO:0000313" key="7">
    <source>
        <dbReference type="Proteomes" id="UP000476030"/>
    </source>
</evidence>
<evidence type="ECO:0000256" key="1">
    <source>
        <dbReference type="ARBA" id="ARBA00001561"/>
    </source>
</evidence>
<dbReference type="Proteomes" id="UP000476030">
    <property type="component" value="Unassembled WGS sequence"/>
</dbReference>